<protein>
    <submittedName>
        <fullName evidence="3">Uncharacterized protein</fullName>
    </submittedName>
</protein>
<reference evidence="3 4" key="1">
    <citation type="journal article" date="2020" name="Nat. Food">
        <title>A phased Vanilla planifolia genome enables genetic improvement of flavour and production.</title>
        <authorList>
            <person name="Hasing T."/>
            <person name="Tang H."/>
            <person name="Brym M."/>
            <person name="Khazi F."/>
            <person name="Huang T."/>
            <person name="Chambers A.H."/>
        </authorList>
    </citation>
    <scope>NUCLEOTIDE SEQUENCE [LARGE SCALE GENOMIC DNA]</scope>
    <source>
        <tissue evidence="3">Leaf</tissue>
    </source>
</reference>
<feature type="compositionally biased region" description="Basic residues" evidence="1">
    <location>
        <begin position="184"/>
        <end position="198"/>
    </location>
</feature>
<evidence type="ECO:0000256" key="1">
    <source>
        <dbReference type="SAM" id="MobiDB-lite"/>
    </source>
</evidence>
<keyword evidence="2" id="KW-0812">Transmembrane</keyword>
<dbReference type="EMBL" id="JADCNM010000005">
    <property type="protein sequence ID" value="KAG0483403.1"/>
    <property type="molecule type" value="Genomic_DNA"/>
</dbReference>
<name>A0A835R4A5_VANPL</name>
<dbReference type="Proteomes" id="UP000639772">
    <property type="component" value="Unassembled WGS sequence"/>
</dbReference>
<feature type="transmembrane region" description="Helical" evidence="2">
    <location>
        <begin position="445"/>
        <end position="463"/>
    </location>
</feature>
<keyword evidence="2" id="KW-1133">Transmembrane helix</keyword>
<evidence type="ECO:0000313" key="4">
    <source>
        <dbReference type="Proteomes" id="UP000639772"/>
    </source>
</evidence>
<sequence length="740" mass="86023">MSLDKKRRRLLSVTANTKWQNKLEEGRRTKRGPSRFSPARSPCIGFLRALLLNKEGNFWLPFEPTSLEVWPDVLRLSLSPNIQGSPIIGLGLYKFFERIGVSNTFFREQMDMIPDLYPLTGLQIGDIQSYLSQAFLYFAPASHRVLILVDNRPWVLDKHSRSAKLWQLMVTKYRISPFTNNKKVRKPSISRSKSKRSSSFKPNLDTSKWSQRWFPIIDSAKWQQKYFLSVMDLSKALHGFIIFEVAWKNVHGINYLNELQMDASLALEVKHMRKWEFYSPEQALSTIALWFSGKPSETKILKKNLLLLFDPNSQQLDAHCASVEMLLRRTSSPDDLSNDDFLDVLESPSALKNEMNHLKIGFENEMLAQETEEESPTSPTHYTDRLILFRFSDCMLPVKLRQVIMSDLRLLTLLEAGLPSWVIFFQSYPLFCQFYRPWMRHLARTLYILISLVTVIIGFYDLYKNVPLLKATASRLCGPLFGWIEEWDMISRIRYLGTMLFLQNFEKGLKCFFKLVQMARAVISVVTRPLIGPISDVFEFFSPLWTAFAEYIEIICSTMWLVLQFVHNTFLDLIESLLQPFEFLFSYICYIAKLVQSFVCFVKDLLLFPTKCIISLASYVRSLLSGISFKEMLESAKLLIKFTLVSKPKRNSYDLSVWKALWNDLFSHIFRAIRSITNGLLAFLITCNRHRLSTYNHMRAIVRRFSSFVGMAPPPRCRCLRSAVSELNEEGDNTECFRCK</sequence>
<keyword evidence="2" id="KW-0472">Membrane</keyword>
<evidence type="ECO:0000313" key="3">
    <source>
        <dbReference type="EMBL" id="KAG0483403.1"/>
    </source>
</evidence>
<dbReference type="PANTHER" id="PTHR34553:SF2">
    <property type="entry name" value="(WILD MALAYSIAN BANANA) HYPOTHETICAL PROTEIN"/>
    <property type="match status" value="1"/>
</dbReference>
<proteinExistence type="predicted"/>
<feature type="transmembrane region" description="Helical" evidence="2">
    <location>
        <begin position="408"/>
        <end position="425"/>
    </location>
</feature>
<organism evidence="3 4">
    <name type="scientific">Vanilla planifolia</name>
    <name type="common">Vanilla</name>
    <dbReference type="NCBI Taxonomy" id="51239"/>
    <lineage>
        <taxon>Eukaryota</taxon>
        <taxon>Viridiplantae</taxon>
        <taxon>Streptophyta</taxon>
        <taxon>Embryophyta</taxon>
        <taxon>Tracheophyta</taxon>
        <taxon>Spermatophyta</taxon>
        <taxon>Magnoliopsida</taxon>
        <taxon>Liliopsida</taxon>
        <taxon>Asparagales</taxon>
        <taxon>Orchidaceae</taxon>
        <taxon>Vanilloideae</taxon>
        <taxon>Vanilleae</taxon>
        <taxon>Vanilla</taxon>
    </lineage>
</organism>
<dbReference type="OrthoDB" id="1915931at2759"/>
<feature type="region of interest" description="Disordered" evidence="1">
    <location>
        <begin position="184"/>
        <end position="204"/>
    </location>
</feature>
<gene>
    <name evidence="3" type="ORF">HPP92_011487</name>
</gene>
<accession>A0A835R4A5</accession>
<dbReference type="PANTHER" id="PTHR34553">
    <property type="entry name" value="OS05G0597400 PROTEIN"/>
    <property type="match status" value="1"/>
</dbReference>
<evidence type="ECO:0000256" key="2">
    <source>
        <dbReference type="SAM" id="Phobius"/>
    </source>
</evidence>
<dbReference type="AlphaFoldDB" id="A0A835R4A5"/>
<comment type="caution">
    <text evidence="3">The sequence shown here is derived from an EMBL/GenBank/DDBJ whole genome shotgun (WGS) entry which is preliminary data.</text>
</comment>